<organism evidence="1 2">
    <name type="scientific">Blepharisma stoltei</name>
    <dbReference type="NCBI Taxonomy" id="1481888"/>
    <lineage>
        <taxon>Eukaryota</taxon>
        <taxon>Sar</taxon>
        <taxon>Alveolata</taxon>
        <taxon>Ciliophora</taxon>
        <taxon>Postciliodesmatophora</taxon>
        <taxon>Heterotrichea</taxon>
        <taxon>Heterotrichida</taxon>
        <taxon>Blepharismidae</taxon>
        <taxon>Blepharisma</taxon>
    </lineage>
</organism>
<name>A0AAU9IJW2_9CILI</name>
<accession>A0AAU9IJW2</accession>
<dbReference type="EMBL" id="CAJZBQ010000011">
    <property type="protein sequence ID" value="CAG9314071.1"/>
    <property type="molecule type" value="Genomic_DNA"/>
</dbReference>
<evidence type="ECO:0000313" key="1">
    <source>
        <dbReference type="EMBL" id="CAG9314071.1"/>
    </source>
</evidence>
<evidence type="ECO:0000313" key="2">
    <source>
        <dbReference type="Proteomes" id="UP001162131"/>
    </source>
</evidence>
<gene>
    <name evidence="1" type="ORF">BSTOLATCC_MIC9868</name>
</gene>
<comment type="caution">
    <text evidence="1">The sequence shown here is derived from an EMBL/GenBank/DDBJ whole genome shotgun (WGS) entry which is preliminary data.</text>
</comment>
<dbReference type="AlphaFoldDB" id="A0AAU9IJW2"/>
<keyword evidence="2" id="KW-1185">Reference proteome</keyword>
<dbReference type="Proteomes" id="UP001162131">
    <property type="component" value="Unassembled WGS sequence"/>
</dbReference>
<reference evidence="1" key="1">
    <citation type="submission" date="2021-09" db="EMBL/GenBank/DDBJ databases">
        <authorList>
            <consortium name="AG Swart"/>
            <person name="Singh M."/>
            <person name="Singh A."/>
            <person name="Seah K."/>
            <person name="Emmerich C."/>
        </authorList>
    </citation>
    <scope>NUCLEOTIDE SEQUENCE</scope>
    <source>
        <strain evidence="1">ATCC30299</strain>
    </source>
</reference>
<sequence>MENKCGYVISLESNTIISGVVLRDAIHVALYKLLSSPSIYLSYKRKEITKSKAKQCNKEMSIKVSSNYAL</sequence>
<proteinExistence type="predicted"/>
<protein>
    <submittedName>
        <fullName evidence="1">Uncharacterized protein</fullName>
    </submittedName>
</protein>